<dbReference type="eggNOG" id="COG2909">
    <property type="taxonomic scope" value="Bacteria"/>
</dbReference>
<sequence length="905" mass="97037">MKLLGRRAECAHLDALFKTMRDGGSDVLLLSGEAGIGKTALLDYAVRAAADLRILRTSGVESEMDLPYAALHRLCLPLLDGVDHLPAPQAEALATVFGTRAGETPGPFLVGLGVLNLLAEAARGGPLLCAVDDAHWLDDASAQAIAFVARRLRAESILMLITSRGPIPSMRGLAEFGVEGLAPTAAGELLDSVVRWPLDDGVRAAILAEARGNPLALLELPLASPDRLAGGFGLLEATALTGRIEESFQRRISELPADSQELLLLAAAESAGDPVLIWRAAAVLGLSPEAGGACQDAELLTIGVRFAFRHPLVRSAVYHAASPDARRRVHRVLAEATSREADPDRRAWHLAQAAEKQDEAVAAELEASADRAQSRGGLAAAAAFLERAAALTPDPVRRAERELLAARDKYHAGAPEGAQILLDKVESGPPDELRSAHVRQLRGHLAFVTGGAVRAPSLLLEAARRFEGLDPVLARETYLDAIIYSLRTGRFAEGVTVTEVARAAVAAPVPSSPPRARDVLLDAFAVLYTDGHVKGVPLVRQALEGFTLEGLSVTQATRWLSLACYGAFATWDDVAWEKLSQENVRHIRETGALGMLPVAHSQRMLAHLHAGQYQAAADLLEESDAIVAAIGVDRPAYDVAAVAAWRGQDEQATELLRIAENAAAERRDGNGFTFVKYAFAVMYNGLGRFAEAREAALAAAASPTGSAFAFWALSELVEAALRCGDRAQAEQAMEQLSTTTAPSATDWGLGTEARARALLSDGAEAEAHYREAIDRLGRSRGVVDLARTHLLYGEWLRRQDRTADAQEQLSTAHTRFVQIGAEAYADRARRELAACGIAVAGPTAQKTLELTEQERQIARRARDGRSNTEIGVELFLSARTVEWHLRKVFSKLGISSRRELRTVLP</sequence>
<gene>
    <name evidence="4" type="ordered locus">Caci_4236</name>
</gene>
<dbReference type="InterPro" id="IPR000792">
    <property type="entry name" value="Tscrpt_reg_LuxR_C"/>
</dbReference>
<evidence type="ECO:0000256" key="2">
    <source>
        <dbReference type="ARBA" id="ARBA00022840"/>
    </source>
</evidence>
<dbReference type="SMART" id="SM00421">
    <property type="entry name" value="HTH_LUXR"/>
    <property type="match status" value="1"/>
</dbReference>
<dbReference type="Pfam" id="PF00196">
    <property type="entry name" value="GerE"/>
    <property type="match status" value="1"/>
</dbReference>
<dbReference type="HOGENOM" id="CLU_006850_4_1_11"/>
<name>C7QI55_CATAD</name>
<dbReference type="Gene3D" id="1.10.10.10">
    <property type="entry name" value="Winged helix-like DNA-binding domain superfamily/Winged helix DNA-binding domain"/>
    <property type="match status" value="1"/>
</dbReference>
<dbReference type="CDD" id="cd06170">
    <property type="entry name" value="LuxR_C_like"/>
    <property type="match status" value="1"/>
</dbReference>
<keyword evidence="1" id="KW-0547">Nucleotide-binding</keyword>
<keyword evidence="5" id="KW-1185">Reference proteome</keyword>
<dbReference type="GO" id="GO:0005524">
    <property type="term" value="F:ATP binding"/>
    <property type="evidence" value="ECO:0007669"/>
    <property type="project" value="UniProtKB-KW"/>
</dbReference>
<dbReference type="Proteomes" id="UP000000851">
    <property type="component" value="Chromosome"/>
</dbReference>
<dbReference type="InterPro" id="IPR027417">
    <property type="entry name" value="P-loop_NTPase"/>
</dbReference>
<dbReference type="PRINTS" id="PR00038">
    <property type="entry name" value="HTHLUXR"/>
</dbReference>
<dbReference type="STRING" id="479433.Caci_4236"/>
<dbReference type="Pfam" id="PF13191">
    <property type="entry name" value="AAA_16"/>
    <property type="match status" value="1"/>
</dbReference>
<organism evidence="4 5">
    <name type="scientific">Catenulispora acidiphila (strain DSM 44928 / JCM 14897 / NBRC 102108 / NRRL B-24433 / ID139908)</name>
    <dbReference type="NCBI Taxonomy" id="479433"/>
    <lineage>
        <taxon>Bacteria</taxon>
        <taxon>Bacillati</taxon>
        <taxon>Actinomycetota</taxon>
        <taxon>Actinomycetes</taxon>
        <taxon>Catenulisporales</taxon>
        <taxon>Catenulisporaceae</taxon>
        <taxon>Catenulispora</taxon>
    </lineage>
</organism>
<dbReference type="AlphaFoldDB" id="C7QI55"/>
<evidence type="ECO:0000259" key="3">
    <source>
        <dbReference type="PROSITE" id="PS50043"/>
    </source>
</evidence>
<dbReference type="GO" id="GO:0004016">
    <property type="term" value="F:adenylate cyclase activity"/>
    <property type="evidence" value="ECO:0007669"/>
    <property type="project" value="TreeGrafter"/>
</dbReference>
<dbReference type="GO" id="GO:0006355">
    <property type="term" value="P:regulation of DNA-templated transcription"/>
    <property type="evidence" value="ECO:0007669"/>
    <property type="project" value="InterPro"/>
</dbReference>
<dbReference type="InterPro" id="IPR041664">
    <property type="entry name" value="AAA_16"/>
</dbReference>
<evidence type="ECO:0000313" key="5">
    <source>
        <dbReference type="Proteomes" id="UP000000851"/>
    </source>
</evidence>
<dbReference type="KEGG" id="cai:Caci_4236"/>
<reference evidence="4 5" key="1">
    <citation type="journal article" date="2009" name="Stand. Genomic Sci.">
        <title>Complete genome sequence of Catenulispora acidiphila type strain (ID 139908).</title>
        <authorList>
            <person name="Copeland A."/>
            <person name="Lapidus A."/>
            <person name="Glavina Del Rio T."/>
            <person name="Nolan M."/>
            <person name="Lucas S."/>
            <person name="Chen F."/>
            <person name="Tice H."/>
            <person name="Cheng J.F."/>
            <person name="Bruce D."/>
            <person name="Goodwin L."/>
            <person name="Pitluck S."/>
            <person name="Mikhailova N."/>
            <person name="Pati A."/>
            <person name="Ivanova N."/>
            <person name="Mavromatis K."/>
            <person name="Chen A."/>
            <person name="Palaniappan K."/>
            <person name="Chain P."/>
            <person name="Land M."/>
            <person name="Hauser L."/>
            <person name="Chang Y.J."/>
            <person name="Jeffries C.D."/>
            <person name="Chertkov O."/>
            <person name="Brettin T."/>
            <person name="Detter J.C."/>
            <person name="Han C."/>
            <person name="Ali Z."/>
            <person name="Tindall B.J."/>
            <person name="Goker M."/>
            <person name="Bristow J."/>
            <person name="Eisen J.A."/>
            <person name="Markowitz V."/>
            <person name="Hugenholtz P."/>
            <person name="Kyrpides N.C."/>
            <person name="Klenk H.P."/>
        </authorList>
    </citation>
    <scope>NUCLEOTIDE SEQUENCE [LARGE SCALE GENOMIC DNA]</scope>
    <source>
        <strain evidence="5">DSM 44928 / JCM 14897 / NBRC 102108 / NRRL B-24433 / ID139908</strain>
    </source>
</reference>
<dbReference type="InterPro" id="IPR036388">
    <property type="entry name" value="WH-like_DNA-bd_sf"/>
</dbReference>
<dbReference type="EMBL" id="CP001700">
    <property type="protein sequence ID" value="ACU73100.1"/>
    <property type="molecule type" value="Genomic_DNA"/>
</dbReference>
<keyword evidence="2" id="KW-0067">ATP-binding</keyword>
<dbReference type="SUPFAM" id="SSF52540">
    <property type="entry name" value="P-loop containing nucleoside triphosphate hydrolases"/>
    <property type="match status" value="1"/>
</dbReference>
<dbReference type="PROSITE" id="PS50043">
    <property type="entry name" value="HTH_LUXR_2"/>
    <property type="match status" value="1"/>
</dbReference>
<dbReference type="GO" id="GO:0003677">
    <property type="term" value="F:DNA binding"/>
    <property type="evidence" value="ECO:0007669"/>
    <property type="project" value="InterPro"/>
</dbReference>
<dbReference type="RefSeq" id="WP_015792829.1">
    <property type="nucleotide sequence ID" value="NC_013131.1"/>
</dbReference>
<dbReference type="PANTHER" id="PTHR16305:SF35">
    <property type="entry name" value="TRANSCRIPTIONAL ACTIVATOR DOMAIN"/>
    <property type="match status" value="1"/>
</dbReference>
<evidence type="ECO:0000256" key="1">
    <source>
        <dbReference type="ARBA" id="ARBA00022741"/>
    </source>
</evidence>
<dbReference type="SUPFAM" id="SSF48452">
    <property type="entry name" value="TPR-like"/>
    <property type="match status" value="1"/>
</dbReference>
<dbReference type="GO" id="GO:0005737">
    <property type="term" value="C:cytoplasm"/>
    <property type="evidence" value="ECO:0007669"/>
    <property type="project" value="TreeGrafter"/>
</dbReference>
<proteinExistence type="predicted"/>
<dbReference type="InterPro" id="IPR011990">
    <property type="entry name" value="TPR-like_helical_dom_sf"/>
</dbReference>
<feature type="domain" description="HTH luxR-type" evidence="3">
    <location>
        <begin position="843"/>
        <end position="905"/>
    </location>
</feature>
<dbReference type="InParanoid" id="C7QI55"/>
<evidence type="ECO:0000313" key="4">
    <source>
        <dbReference type="EMBL" id="ACU73100.1"/>
    </source>
</evidence>
<accession>C7QI55</accession>
<dbReference type="PANTHER" id="PTHR16305">
    <property type="entry name" value="TESTICULAR SOLUBLE ADENYLYL CYCLASE"/>
    <property type="match status" value="1"/>
</dbReference>
<dbReference type="InterPro" id="IPR016032">
    <property type="entry name" value="Sig_transdc_resp-reg_C-effctor"/>
</dbReference>
<protein>
    <submittedName>
        <fullName evidence="4">Transcriptional regulator, LuxR family</fullName>
    </submittedName>
</protein>
<dbReference type="SUPFAM" id="SSF46894">
    <property type="entry name" value="C-terminal effector domain of the bipartite response regulators"/>
    <property type="match status" value="1"/>
</dbReference>